<dbReference type="GeneID" id="31366383"/>
<dbReference type="RefSeq" id="XP_020427787.1">
    <property type="nucleotide sequence ID" value="XM_020581676.1"/>
</dbReference>
<evidence type="ECO:0000313" key="1">
    <source>
        <dbReference type="EMBL" id="EFA75653.1"/>
    </source>
</evidence>
<organism evidence="1 2">
    <name type="scientific">Heterostelium pallidum (strain ATCC 26659 / Pp 5 / PN500)</name>
    <name type="common">Cellular slime mold</name>
    <name type="synonym">Polysphondylium pallidum</name>
    <dbReference type="NCBI Taxonomy" id="670386"/>
    <lineage>
        <taxon>Eukaryota</taxon>
        <taxon>Amoebozoa</taxon>
        <taxon>Evosea</taxon>
        <taxon>Eumycetozoa</taxon>
        <taxon>Dictyostelia</taxon>
        <taxon>Acytosteliales</taxon>
        <taxon>Acytosteliaceae</taxon>
        <taxon>Heterostelium</taxon>
    </lineage>
</organism>
<protein>
    <submittedName>
        <fullName evidence="1">Uncharacterized protein</fullName>
    </submittedName>
</protein>
<evidence type="ECO:0000313" key="2">
    <source>
        <dbReference type="Proteomes" id="UP000001396"/>
    </source>
</evidence>
<proteinExistence type="predicted"/>
<gene>
    <name evidence="1" type="ORF">PPL_10914</name>
</gene>
<name>D3BSE7_HETP5</name>
<comment type="caution">
    <text evidence="1">The sequence shown here is derived from an EMBL/GenBank/DDBJ whole genome shotgun (WGS) entry which is preliminary data.</text>
</comment>
<accession>D3BSE7</accession>
<dbReference type="InParanoid" id="D3BSE7"/>
<reference evidence="1 2" key="1">
    <citation type="journal article" date="2011" name="Genome Res.">
        <title>Phylogeny-wide analysis of social amoeba genomes highlights ancient origins for complex intercellular communication.</title>
        <authorList>
            <person name="Heidel A.J."/>
            <person name="Lawal H.M."/>
            <person name="Felder M."/>
            <person name="Schilde C."/>
            <person name="Helps N.R."/>
            <person name="Tunggal B."/>
            <person name="Rivero F."/>
            <person name="John U."/>
            <person name="Schleicher M."/>
            <person name="Eichinger L."/>
            <person name="Platzer M."/>
            <person name="Noegel A.A."/>
            <person name="Schaap P."/>
            <person name="Gloeckner G."/>
        </authorList>
    </citation>
    <scope>NUCLEOTIDE SEQUENCE [LARGE SCALE GENOMIC DNA]</scope>
    <source>
        <strain evidence="2">ATCC 26659 / Pp 5 / PN500</strain>
    </source>
</reference>
<dbReference type="Proteomes" id="UP000001396">
    <property type="component" value="Unassembled WGS sequence"/>
</dbReference>
<dbReference type="AlphaFoldDB" id="D3BSE7"/>
<sequence>MLIESLSSLGSILIKRDSDISSIFDSSINSSSIQSLNETQRLNLNLYFLNGKRRFTTKPTTRFF</sequence>
<dbReference type="EMBL" id="ADBJ01000052">
    <property type="protein sequence ID" value="EFA75653.1"/>
    <property type="molecule type" value="Genomic_DNA"/>
</dbReference>
<keyword evidence="2" id="KW-1185">Reference proteome</keyword>